<name>A0ABS2GDV4_9FIRM</name>
<evidence type="ECO:0000313" key="2">
    <source>
        <dbReference type="Proteomes" id="UP000707138"/>
    </source>
</evidence>
<organism evidence="1 2">
    <name type="scientific">Veillonella magna</name>
    <dbReference type="NCBI Taxonomy" id="464322"/>
    <lineage>
        <taxon>Bacteria</taxon>
        <taxon>Bacillati</taxon>
        <taxon>Bacillota</taxon>
        <taxon>Negativicutes</taxon>
        <taxon>Veillonellales</taxon>
        <taxon>Veillonellaceae</taxon>
        <taxon>Veillonella</taxon>
    </lineage>
</organism>
<gene>
    <name evidence="1" type="ORF">H6A01_00955</name>
</gene>
<comment type="caution">
    <text evidence="1">The sequence shown here is derived from an EMBL/GenBank/DDBJ whole genome shotgun (WGS) entry which is preliminary data.</text>
</comment>
<dbReference type="EMBL" id="JACJLA010000001">
    <property type="protein sequence ID" value="MBM6911895.1"/>
    <property type="molecule type" value="Genomic_DNA"/>
</dbReference>
<proteinExistence type="predicted"/>
<dbReference type="RefSeq" id="WP_205087211.1">
    <property type="nucleotide sequence ID" value="NZ_JACJLA010000001.1"/>
</dbReference>
<keyword evidence="2" id="KW-1185">Reference proteome</keyword>
<reference evidence="1 2" key="1">
    <citation type="journal article" date="2021" name="Sci. Rep.">
        <title>The distribution of antibiotic resistance genes in chicken gut microbiota commensals.</title>
        <authorList>
            <person name="Juricova H."/>
            <person name="Matiasovicova J."/>
            <person name="Kubasova T."/>
            <person name="Cejkova D."/>
            <person name="Rychlik I."/>
        </authorList>
    </citation>
    <scope>NUCLEOTIDE SEQUENCE [LARGE SCALE GENOMIC DNA]</scope>
    <source>
        <strain evidence="1 2">An537</strain>
    </source>
</reference>
<accession>A0ABS2GDV4</accession>
<dbReference type="Proteomes" id="UP000707138">
    <property type="component" value="Unassembled WGS sequence"/>
</dbReference>
<protein>
    <recommendedName>
        <fullName evidence="3">DUF4315 family protein</fullName>
    </recommendedName>
</protein>
<sequence length="105" mass="11856">MKLKNTTCETILLRQSEYITLLQEQIEARDSFITRQEEQIVALKKRLKKAKRCLQEQNPLIQALSQGSIDITPVPLDSFLLDVVKAAHDSEDAENEGADTDGNDE</sequence>
<evidence type="ECO:0000313" key="1">
    <source>
        <dbReference type="EMBL" id="MBM6911895.1"/>
    </source>
</evidence>
<evidence type="ECO:0008006" key="3">
    <source>
        <dbReference type="Google" id="ProtNLM"/>
    </source>
</evidence>